<dbReference type="InterPro" id="IPR013324">
    <property type="entry name" value="RNA_pol_sigma_r3/r4-like"/>
</dbReference>
<dbReference type="OrthoDB" id="3242975at2"/>
<evidence type="ECO:0000313" key="1">
    <source>
        <dbReference type="EMBL" id="SKC57907.1"/>
    </source>
</evidence>
<dbReference type="EMBL" id="FUZT01000003">
    <property type="protein sequence ID" value="SKC57907.1"/>
    <property type="molecule type" value="Genomic_DNA"/>
</dbReference>
<dbReference type="Gene3D" id="1.20.140.160">
    <property type="match status" value="1"/>
</dbReference>
<accession>A0A1T5K2A6</accession>
<proteinExistence type="predicted"/>
<dbReference type="RefSeq" id="WP_079490652.1">
    <property type="nucleotide sequence ID" value="NZ_FUZT01000003.1"/>
</dbReference>
<dbReference type="Pfam" id="PF07374">
    <property type="entry name" value="DUF1492"/>
    <property type="match status" value="1"/>
</dbReference>
<evidence type="ECO:0008006" key="3">
    <source>
        <dbReference type="Google" id="ProtNLM"/>
    </source>
</evidence>
<sequence>MNAKEYLSQAIWLDQRINSKLEQKEQLEALATRVTVNFTQEKVLGGRATTSPMEDATVKLIDLCHEINDDIDELIRLKAEILETISKVDDPVSQLLLQMRYIEAKTWEEVAYALDYNNRTVFKIHGRALKEIEKIQNGQ</sequence>
<dbReference type="SUPFAM" id="SSF88659">
    <property type="entry name" value="Sigma3 and sigma4 domains of RNA polymerase sigma factors"/>
    <property type="match status" value="1"/>
</dbReference>
<protein>
    <recommendedName>
        <fullName evidence="3">DUF1492 domain-containing protein</fullName>
    </recommendedName>
</protein>
<gene>
    <name evidence="1" type="ORF">SAMN02194393_01569</name>
</gene>
<organism evidence="1 2">
    <name type="scientific">Maledivibacter halophilus</name>
    <dbReference type="NCBI Taxonomy" id="36842"/>
    <lineage>
        <taxon>Bacteria</taxon>
        <taxon>Bacillati</taxon>
        <taxon>Bacillota</taxon>
        <taxon>Clostridia</taxon>
        <taxon>Peptostreptococcales</taxon>
        <taxon>Caminicellaceae</taxon>
        <taxon>Maledivibacter</taxon>
    </lineage>
</organism>
<dbReference type="Proteomes" id="UP000190285">
    <property type="component" value="Unassembled WGS sequence"/>
</dbReference>
<keyword evidence="2" id="KW-1185">Reference proteome</keyword>
<reference evidence="1 2" key="1">
    <citation type="submission" date="2017-02" db="EMBL/GenBank/DDBJ databases">
        <authorList>
            <person name="Peterson S.W."/>
        </authorList>
    </citation>
    <scope>NUCLEOTIDE SEQUENCE [LARGE SCALE GENOMIC DNA]</scope>
    <source>
        <strain evidence="1 2">M1</strain>
    </source>
</reference>
<dbReference type="AlphaFoldDB" id="A0A1T5K2A6"/>
<dbReference type="STRING" id="36842.SAMN02194393_01569"/>
<evidence type="ECO:0000313" key="2">
    <source>
        <dbReference type="Proteomes" id="UP000190285"/>
    </source>
</evidence>
<dbReference type="InterPro" id="IPR010861">
    <property type="entry name" value="DUF1492"/>
</dbReference>
<name>A0A1T5K2A6_9FIRM</name>